<comment type="caution">
    <text evidence="1">The sequence shown here is derived from an EMBL/GenBank/DDBJ whole genome shotgun (WGS) entry which is preliminary data.</text>
</comment>
<keyword evidence="2" id="KW-1185">Reference proteome</keyword>
<dbReference type="RefSeq" id="WP_351959997.1">
    <property type="nucleotide sequence ID" value="NZ_JBEOZM010000017.1"/>
</dbReference>
<evidence type="ECO:0008006" key="3">
    <source>
        <dbReference type="Google" id="ProtNLM"/>
    </source>
</evidence>
<dbReference type="EMBL" id="JBEOZM010000017">
    <property type="protein sequence ID" value="MER6271628.1"/>
    <property type="molecule type" value="Genomic_DNA"/>
</dbReference>
<proteinExistence type="predicted"/>
<evidence type="ECO:0000313" key="1">
    <source>
        <dbReference type="EMBL" id="MER6271628.1"/>
    </source>
</evidence>
<dbReference type="Proteomes" id="UP001490365">
    <property type="component" value="Unassembled WGS sequence"/>
</dbReference>
<reference evidence="1 2" key="1">
    <citation type="submission" date="2024-06" db="EMBL/GenBank/DDBJ databases">
        <title>The Natural Products Discovery Center: Release of the First 8490 Sequenced Strains for Exploring Actinobacteria Biosynthetic Diversity.</title>
        <authorList>
            <person name="Kalkreuter E."/>
            <person name="Kautsar S.A."/>
            <person name="Yang D."/>
            <person name="Bader C.D."/>
            <person name="Teijaro C.N."/>
            <person name="Fluegel L."/>
            <person name="Davis C.M."/>
            <person name="Simpson J.R."/>
            <person name="Lauterbach L."/>
            <person name="Steele A.D."/>
            <person name="Gui C."/>
            <person name="Meng S."/>
            <person name="Li G."/>
            <person name="Viehrig K."/>
            <person name="Ye F."/>
            <person name="Su P."/>
            <person name="Kiefer A.F."/>
            <person name="Nichols A."/>
            <person name="Cepeda A.J."/>
            <person name="Yan W."/>
            <person name="Fan B."/>
            <person name="Jiang Y."/>
            <person name="Adhikari A."/>
            <person name="Zheng C.-J."/>
            <person name="Schuster L."/>
            <person name="Cowan T.M."/>
            <person name="Smanski M.J."/>
            <person name="Chevrette M.G."/>
            <person name="De Carvalho L.P.S."/>
            <person name="Shen B."/>
        </authorList>
    </citation>
    <scope>NUCLEOTIDE SEQUENCE [LARGE SCALE GENOMIC DNA]</scope>
    <source>
        <strain evidence="1 2">NPDC001694</strain>
    </source>
</reference>
<sequence>MVLHRTRQGIGYAEEVPYDRDMEGVLWIRQAIAPGSGRALFPSVHALRQRRAISRMLCQVCGADTLEQDPERQLFLLKDVGRPVGQGELTTAAPVCPPCALIAVRHCPHLRKHVAAWVERPVTWGVTGIPYDRRTLLPVPGDDLAMVAYDDPAVRWLVATRQVLSLEGCTAASLSDLSATAGAR</sequence>
<name>A0ABV1TNM9_9ACTN</name>
<protein>
    <recommendedName>
        <fullName evidence="3">HNH endonuclease</fullName>
    </recommendedName>
</protein>
<organism evidence="1 2">
    <name type="scientific">Streptomyces sp. 900105755</name>
    <dbReference type="NCBI Taxonomy" id="3154389"/>
    <lineage>
        <taxon>Bacteria</taxon>
        <taxon>Bacillati</taxon>
        <taxon>Actinomycetota</taxon>
        <taxon>Actinomycetes</taxon>
        <taxon>Kitasatosporales</taxon>
        <taxon>Streptomycetaceae</taxon>
        <taxon>Streptomyces</taxon>
    </lineage>
</organism>
<gene>
    <name evidence="1" type="ORF">ABT211_30695</name>
</gene>
<accession>A0ABV1TNM9</accession>
<evidence type="ECO:0000313" key="2">
    <source>
        <dbReference type="Proteomes" id="UP001490365"/>
    </source>
</evidence>